<dbReference type="Pfam" id="PF02705">
    <property type="entry name" value="K_trans"/>
    <property type="match status" value="1"/>
</dbReference>
<feature type="region of interest" description="Disordered" evidence="3">
    <location>
        <begin position="1"/>
        <end position="34"/>
    </location>
</feature>
<organism evidence="5 6">
    <name type="scientific">Glycine soja</name>
    <name type="common">Wild soybean</name>
    <dbReference type="NCBI Taxonomy" id="3848"/>
    <lineage>
        <taxon>Eukaryota</taxon>
        <taxon>Viridiplantae</taxon>
        <taxon>Streptophyta</taxon>
        <taxon>Embryophyta</taxon>
        <taxon>Tracheophyta</taxon>
        <taxon>Spermatophyta</taxon>
        <taxon>Magnoliopsida</taxon>
        <taxon>eudicotyledons</taxon>
        <taxon>Gunneridae</taxon>
        <taxon>Pentapetalae</taxon>
        <taxon>rosids</taxon>
        <taxon>fabids</taxon>
        <taxon>Fabales</taxon>
        <taxon>Fabaceae</taxon>
        <taxon>Papilionoideae</taxon>
        <taxon>50 kb inversion clade</taxon>
        <taxon>NPAAA clade</taxon>
        <taxon>indigoferoid/millettioid clade</taxon>
        <taxon>Phaseoleae</taxon>
        <taxon>Glycine</taxon>
        <taxon>Glycine subgen. Soja</taxon>
    </lineage>
</organism>
<dbReference type="Proteomes" id="UP000289340">
    <property type="component" value="Chromosome 2"/>
</dbReference>
<evidence type="ECO:0000256" key="1">
    <source>
        <dbReference type="ARBA" id="ARBA00004651"/>
    </source>
</evidence>
<evidence type="ECO:0000313" key="5">
    <source>
        <dbReference type="EMBL" id="RZC25144.1"/>
    </source>
</evidence>
<comment type="similarity">
    <text evidence="2">Belongs to the HAK/KUP transporter (TC 2.A.72.3) family.</text>
</comment>
<evidence type="ECO:0000256" key="2">
    <source>
        <dbReference type="ARBA" id="ARBA00008440"/>
    </source>
</evidence>
<dbReference type="PANTHER" id="PTHR30540:SF87">
    <property type="entry name" value="POTASSIUM TRANSPORTER"/>
    <property type="match status" value="1"/>
</dbReference>
<feature type="compositionally biased region" description="Polar residues" evidence="3">
    <location>
        <begin position="10"/>
        <end position="19"/>
    </location>
</feature>
<comment type="subcellular location">
    <subcellularLocation>
        <location evidence="1">Cell membrane</location>
        <topology evidence="1">Multi-pass membrane protein</topology>
    </subcellularLocation>
</comment>
<dbReference type="InterPro" id="IPR003855">
    <property type="entry name" value="K+_transporter"/>
</dbReference>
<dbReference type="InterPro" id="IPR053951">
    <property type="entry name" value="K_trans_N"/>
</dbReference>
<name>A0A445LPK9_GLYSO</name>
<sequence length="114" mass="12619">MPSEVMVESMESNGGNVENTEQHHHLPVSDPHGLMGKKLSWQKFPRNDSLDMESRSFPTSSHASIMPVIMHLAFQSLGIVYGDMGTSPLYVYASTFVDGIKHNDDILGVLSLIF</sequence>
<feature type="domain" description="K+ potassium transporter integral membrane" evidence="4">
    <location>
        <begin position="72"/>
        <end position="114"/>
    </location>
</feature>
<gene>
    <name evidence="5" type="ORF">D0Y65_004016</name>
</gene>
<evidence type="ECO:0000256" key="3">
    <source>
        <dbReference type="SAM" id="MobiDB-lite"/>
    </source>
</evidence>
<protein>
    <submittedName>
        <fullName evidence="5">Potassium transporter 5</fullName>
    </submittedName>
</protein>
<reference evidence="5 6" key="1">
    <citation type="submission" date="2018-09" db="EMBL/GenBank/DDBJ databases">
        <title>A high-quality reference genome of wild soybean provides a powerful tool to mine soybean genomes.</title>
        <authorList>
            <person name="Xie M."/>
            <person name="Chung C.Y.L."/>
            <person name="Li M.-W."/>
            <person name="Wong F.-L."/>
            <person name="Chan T.-F."/>
            <person name="Lam H.-M."/>
        </authorList>
    </citation>
    <scope>NUCLEOTIDE SEQUENCE [LARGE SCALE GENOMIC DNA]</scope>
    <source>
        <strain evidence="6">cv. W05</strain>
        <tissue evidence="5">Hypocotyl of etiolated seedlings</tissue>
    </source>
</reference>
<keyword evidence="6" id="KW-1185">Reference proteome</keyword>
<comment type="caution">
    <text evidence="5">The sequence shown here is derived from an EMBL/GenBank/DDBJ whole genome shotgun (WGS) entry which is preliminary data.</text>
</comment>
<dbReference type="AlphaFoldDB" id="A0A445LPK9"/>
<proteinExistence type="inferred from homology"/>
<dbReference type="EMBL" id="QZWG01000002">
    <property type="protein sequence ID" value="RZC25144.1"/>
    <property type="molecule type" value="Genomic_DNA"/>
</dbReference>
<accession>A0A445LPK9</accession>
<dbReference type="PANTHER" id="PTHR30540">
    <property type="entry name" value="OSMOTIC STRESS POTASSIUM TRANSPORTER"/>
    <property type="match status" value="1"/>
</dbReference>
<dbReference type="GO" id="GO:0005886">
    <property type="term" value="C:plasma membrane"/>
    <property type="evidence" value="ECO:0007669"/>
    <property type="project" value="UniProtKB-SubCell"/>
</dbReference>
<evidence type="ECO:0000259" key="4">
    <source>
        <dbReference type="Pfam" id="PF02705"/>
    </source>
</evidence>
<evidence type="ECO:0000313" key="6">
    <source>
        <dbReference type="Proteomes" id="UP000289340"/>
    </source>
</evidence>
<dbReference type="GO" id="GO:0015079">
    <property type="term" value="F:potassium ion transmembrane transporter activity"/>
    <property type="evidence" value="ECO:0007669"/>
    <property type="project" value="InterPro"/>
</dbReference>